<comment type="caution">
    <text evidence="3">The sequence shown here is derived from an EMBL/GenBank/DDBJ whole genome shotgun (WGS) entry which is preliminary data.</text>
</comment>
<gene>
    <name evidence="3" type="ORF">JIN78_10045</name>
</gene>
<dbReference type="GO" id="GO:0016491">
    <property type="term" value="F:oxidoreductase activity"/>
    <property type="evidence" value="ECO:0007669"/>
    <property type="project" value="UniProtKB-KW"/>
</dbReference>
<proteinExistence type="inferred from homology"/>
<dbReference type="PANTHER" id="PTHR43639">
    <property type="entry name" value="OXIDOREDUCTASE, SHORT-CHAIN DEHYDROGENASE/REDUCTASE FAMILY (AFU_ORTHOLOGUE AFUA_5G02870)"/>
    <property type="match status" value="1"/>
</dbReference>
<evidence type="ECO:0000256" key="1">
    <source>
        <dbReference type="ARBA" id="ARBA00006484"/>
    </source>
</evidence>
<dbReference type="PRINTS" id="PR00081">
    <property type="entry name" value="GDHRDH"/>
</dbReference>
<dbReference type="Pfam" id="PF13561">
    <property type="entry name" value="adh_short_C2"/>
    <property type="match status" value="1"/>
</dbReference>
<evidence type="ECO:0000256" key="2">
    <source>
        <dbReference type="ARBA" id="ARBA00023002"/>
    </source>
</evidence>
<accession>A0A934RP54</accession>
<dbReference type="InterPro" id="IPR002347">
    <property type="entry name" value="SDR_fam"/>
</dbReference>
<keyword evidence="4" id="KW-1185">Reference proteome</keyword>
<keyword evidence="2" id="KW-0560">Oxidoreductase</keyword>
<organism evidence="3 4">
    <name type="scientific">Roseibacillus ishigakijimensis</name>
    <dbReference type="NCBI Taxonomy" id="454146"/>
    <lineage>
        <taxon>Bacteria</taxon>
        <taxon>Pseudomonadati</taxon>
        <taxon>Verrucomicrobiota</taxon>
        <taxon>Verrucomicrobiia</taxon>
        <taxon>Verrucomicrobiales</taxon>
        <taxon>Verrucomicrobiaceae</taxon>
        <taxon>Roseibacillus</taxon>
    </lineage>
</organism>
<dbReference type="PANTHER" id="PTHR43639:SF1">
    <property type="entry name" value="SHORT-CHAIN DEHYDROGENASE_REDUCTASE FAMILY PROTEIN"/>
    <property type="match status" value="1"/>
</dbReference>
<sequence>MKIDLSNKIAFVTGSSSGIGQAIALELGRAGARVAVHYRGNHAGAKKTFAELQALGAPDPLIVQGDVSSPEDLAKCFTAIDQELGPLDIFINNAGLDGKKENMAEGNLATFEKVIAVNLKGGYCGMQEALQRMVPRKKGVILSITSVHEKIPWAGQAAYCASKAGVALLTQSLALELGDCGVRVLNLAPGAIKTAINKDVWQDPEQRADLLQKIPQGRLGTVKEIAEIATFLVSEQAGYIHGTTIFADGAMTAFPSFSKGG</sequence>
<dbReference type="PRINTS" id="PR00080">
    <property type="entry name" value="SDRFAMILY"/>
</dbReference>
<evidence type="ECO:0000313" key="3">
    <source>
        <dbReference type="EMBL" id="MBK1834400.1"/>
    </source>
</evidence>
<name>A0A934RP54_9BACT</name>
<dbReference type="EMBL" id="JAENIO010000023">
    <property type="protein sequence ID" value="MBK1834400.1"/>
    <property type="molecule type" value="Genomic_DNA"/>
</dbReference>
<dbReference type="RefSeq" id="WP_200391835.1">
    <property type="nucleotide sequence ID" value="NZ_JAENIO010000023.1"/>
</dbReference>
<dbReference type="InterPro" id="IPR036291">
    <property type="entry name" value="NAD(P)-bd_dom_sf"/>
</dbReference>
<dbReference type="Proteomes" id="UP000604083">
    <property type="component" value="Unassembled WGS sequence"/>
</dbReference>
<dbReference type="Gene3D" id="3.40.50.720">
    <property type="entry name" value="NAD(P)-binding Rossmann-like Domain"/>
    <property type="match status" value="1"/>
</dbReference>
<dbReference type="FunFam" id="3.40.50.720:FF:000084">
    <property type="entry name" value="Short-chain dehydrogenase reductase"/>
    <property type="match status" value="1"/>
</dbReference>
<dbReference type="AlphaFoldDB" id="A0A934RP54"/>
<dbReference type="PROSITE" id="PS00061">
    <property type="entry name" value="ADH_SHORT"/>
    <property type="match status" value="1"/>
</dbReference>
<reference evidence="3" key="1">
    <citation type="submission" date="2021-01" db="EMBL/GenBank/DDBJ databases">
        <title>Modified the classification status of verrucomicrobia.</title>
        <authorList>
            <person name="Feng X."/>
        </authorList>
    </citation>
    <scope>NUCLEOTIDE SEQUENCE</scope>
    <source>
        <strain evidence="3">KCTC 12986</strain>
    </source>
</reference>
<protein>
    <submittedName>
        <fullName evidence="3">SDR family oxidoreductase</fullName>
    </submittedName>
</protein>
<comment type="similarity">
    <text evidence="1">Belongs to the short-chain dehydrogenases/reductases (SDR) family.</text>
</comment>
<evidence type="ECO:0000313" key="4">
    <source>
        <dbReference type="Proteomes" id="UP000604083"/>
    </source>
</evidence>
<dbReference type="SUPFAM" id="SSF51735">
    <property type="entry name" value="NAD(P)-binding Rossmann-fold domains"/>
    <property type="match status" value="1"/>
</dbReference>
<dbReference type="InterPro" id="IPR020904">
    <property type="entry name" value="Sc_DH/Rdtase_CS"/>
</dbReference>